<evidence type="ECO:0000259" key="2">
    <source>
        <dbReference type="Pfam" id="PF01471"/>
    </source>
</evidence>
<dbReference type="InterPro" id="IPR036365">
    <property type="entry name" value="PGBD-like_sf"/>
</dbReference>
<sequence>MKLFLTFVLMVTLMGCATAPKSQVTNSPTALNSMQIKIEAMEDQLAQKDQKIEELRYEVKELAYQVETLDMSGVIEPKKRRKTSSFSQKSKVKKGKSEEILRISVAPKKVQLALKNAGYYSGSIDGKLGSQTRKAIREFQKDHNLKIDGIIGQKTWKEIKNYLE</sequence>
<accession>A0A3B1D8I1</accession>
<dbReference type="AlphaFoldDB" id="A0A3B1D8I1"/>
<organism evidence="3">
    <name type="scientific">hydrothermal vent metagenome</name>
    <dbReference type="NCBI Taxonomy" id="652676"/>
    <lineage>
        <taxon>unclassified sequences</taxon>
        <taxon>metagenomes</taxon>
        <taxon>ecological metagenomes</taxon>
    </lineage>
</organism>
<dbReference type="PROSITE" id="PS51257">
    <property type="entry name" value="PROKAR_LIPOPROTEIN"/>
    <property type="match status" value="1"/>
</dbReference>
<dbReference type="InterPro" id="IPR036366">
    <property type="entry name" value="PGBDSf"/>
</dbReference>
<dbReference type="Pfam" id="PF01471">
    <property type="entry name" value="PG_binding_1"/>
    <property type="match status" value="1"/>
</dbReference>
<evidence type="ECO:0000313" key="3">
    <source>
        <dbReference type="EMBL" id="VAX35121.1"/>
    </source>
</evidence>
<proteinExistence type="predicted"/>
<gene>
    <name evidence="3" type="ORF">MNBD_UNCLBAC01-2114</name>
</gene>
<keyword evidence="1" id="KW-0175">Coiled coil</keyword>
<dbReference type="EMBL" id="UOGJ01000030">
    <property type="protein sequence ID" value="VAX35121.1"/>
    <property type="molecule type" value="Genomic_DNA"/>
</dbReference>
<dbReference type="SUPFAM" id="SSF47090">
    <property type="entry name" value="PGBD-like"/>
    <property type="match status" value="1"/>
</dbReference>
<feature type="coiled-coil region" evidence="1">
    <location>
        <begin position="31"/>
        <end position="65"/>
    </location>
</feature>
<dbReference type="Gene3D" id="1.10.101.10">
    <property type="entry name" value="PGBD-like superfamily/PGBD"/>
    <property type="match status" value="1"/>
</dbReference>
<feature type="domain" description="Peptidoglycan binding-like" evidence="2">
    <location>
        <begin position="108"/>
        <end position="157"/>
    </location>
</feature>
<name>A0A3B1D8I1_9ZZZZ</name>
<evidence type="ECO:0000256" key="1">
    <source>
        <dbReference type="SAM" id="Coils"/>
    </source>
</evidence>
<dbReference type="InterPro" id="IPR002477">
    <property type="entry name" value="Peptidoglycan-bd-like"/>
</dbReference>
<protein>
    <recommendedName>
        <fullName evidence="2">Peptidoglycan binding-like domain-containing protein</fullName>
    </recommendedName>
</protein>
<reference evidence="3" key="1">
    <citation type="submission" date="2018-06" db="EMBL/GenBank/DDBJ databases">
        <authorList>
            <person name="Zhirakovskaya E."/>
        </authorList>
    </citation>
    <scope>NUCLEOTIDE SEQUENCE</scope>
</reference>